<reference evidence="3 4" key="1">
    <citation type="submission" date="2014-10" db="EMBL/GenBank/DDBJ databases">
        <title>Draft genome sequence of Actinoplanes utahensis NRRL 12052.</title>
        <authorList>
            <person name="Velasco-Bucheli B."/>
            <person name="del Cerro C."/>
            <person name="Hormigo D."/>
            <person name="Garcia J.L."/>
            <person name="Acebal C."/>
            <person name="Arroyo M."/>
            <person name="de la Mata I."/>
        </authorList>
    </citation>
    <scope>NUCLEOTIDE SEQUENCE [LARGE SCALE GENOMIC DNA]</scope>
    <source>
        <strain evidence="3 4">NRRL 12052</strain>
    </source>
</reference>
<dbReference type="CDD" id="cd01109">
    <property type="entry name" value="HTH_YyaN"/>
    <property type="match status" value="1"/>
</dbReference>
<accession>A0A0A6X400</accession>
<dbReference type="InterPro" id="IPR009061">
    <property type="entry name" value="DNA-bd_dom_put_sf"/>
</dbReference>
<dbReference type="eggNOG" id="COG0789">
    <property type="taxonomic scope" value="Bacteria"/>
</dbReference>
<dbReference type="Gene3D" id="1.10.1660.10">
    <property type="match status" value="1"/>
</dbReference>
<dbReference type="OrthoDB" id="9802944at2"/>
<proteinExistence type="predicted"/>
<dbReference type="GO" id="GO:0003677">
    <property type="term" value="F:DNA binding"/>
    <property type="evidence" value="ECO:0007669"/>
    <property type="project" value="UniProtKB-KW"/>
</dbReference>
<dbReference type="Pfam" id="PF13411">
    <property type="entry name" value="MerR_1"/>
    <property type="match status" value="1"/>
</dbReference>
<dbReference type="InterPro" id="IPR000551">
    <property type="entry name" value="MerR-type_HTH_dom"/>
</dbReference>
<dbReference type="PANTHER" id="PTHR30204:SF98">
    <property type="entry name" value="HTH-TYPE TRANSCRIPTIONAL REGULATOR ADHR"/>
    <property type="match status" value="1"/>
</dbReference>
<dbReference type="PROSITE" id="PS00552">
    <property type="entry name" value="HTH_MERR_1"/>
    <property type="match status" value="1"/>
</dbReference>
<sequence length="154" mass="17087">MNVNEQLAEALRLAVDPPGGVSVEALQDLVLDDRSRQWDIATAAQHVGVSPHTLRYYERAGLVTVSRNPAGHRVYDAPAIRRLVFLTRMRTSGMPISDLRQYIDLVDRGDATIPDRLDLLVEHRDTLRAQLAQIQLALAATEYKIATYGGSTQP</sequence>
<keyword evidence="1" id="KW-0238">DNA-binding</keyword>
<dbReference type="SMART" id="SM00422">
    <property type="entry name" value="HTH_MERR"/>
    <property type="match status" value="1"/>
</dbReference>
<dbReference type="PRINTS" id="PR00040">
    <property type="entry name" value="HTHMERR"/>
</dbReference>
<comment type="caution">
    <text evidence="3">The sequence shown here is derived from an EMBL/GenBank/DDBJ whole genome shotgun (WGS) entry which is preliminary data.</text>
</comment>
<dbReference type="PANTHER" id="PTHR30204">
    <property type="entry name" value="REDOX-CYCLING DRUG-SENSING TRANSCRIPTIONAL ACTIVATOR SOXR"/>
    <property type="match status" value="1"/>
</dbReference>
<keyword evidence="4" id="KW-1185">Reference proteome</keyword>
<dbReference type="GO" id="GO:0003700">
    <property type="term" value="F:DNA-binding transcription factor activity"/>
    <property type="evidence" value="ECO:0007669"/>
    <property type="project" value="InterPro"/>
</dbReference>
<organism evidence="3 4">
    <name type="scientific">Actinoplanes utahensis</name>
    <dbReference type="NCBI Taxonomy" id="1869"/>
    <lineage>
        <taxon>Bacteria</taxon>
        <taxon>Bacillati</taxon>
        <taxon>Actinomycetota</taxon>
        <taxon>Actinomycetes</taxon>
        <taxon>Micromonosporales</taxon>
        <taxon>Micromonosporaceae</taxon>
        <taxon>Actinoplanes</taxon>
    </lineage>
</organism>
<protein>
    <submittedName>
        <fullName evidence="3">MerR family transcriptional regulator</fullName>
    </submittedName>
</protein>
<name>A0A0A6X400_ACTUT</name>
<evidence type="ECO:0000259" key="2">
    <source>
        <dbReference type="PROSITE" id="PS50937"/>
    </source>
</evidence>
<evidence type="ECO:0000256" key="1">
    <source>
        <dbReference type="ARBA" id="ARBA00023125"/>
    </source>
</evidence>
<feature type="domain" description="HTH merR-type" evidence="2">
    <location>
        <begin position="37"/>
        <end position="105"/>
    </location>
</feature>
<dbReference type="SUPFAM" id="SSF46955">
    <property type="entry name" value="Putative DNA-binding domain"/>
    <property type="match status" value="1"/>
</dbReference>
<dbReference type="RefSeq" id="WP_043528791.1">
    <property type="nucleotide sequence ID" value="NZ_BAABKU010000041.1"/>
</dbReference>
<dbReference type="AlphaFoldDB" id="A0A0A6X400"/>
<gene>
    <name evidence="3" type="ORF">MB27_26660</name>
</gene>
<dbReference type="EMBL" id="JRTT01000036">
    <property type="protein sequence ID" value="KHD74807.1"/>
    <property type="molecule type" value="Genomic_DNA"/>
</dbReference>
<evidence type="ECO:0000313" key="4">
    <source>
        <dbReference type="Proteomes" id="UP000054537"/>
    </source>
</evidence>
<dbReference type="PROSITE" id="PS50937">
    <property type="entry name" value="HTH_MERR_2"/>
    <property type="match status" value="1"/>
</dbReference>
<dbReference type="STRING" id="1869.MB27_26660"/>
<dbReference type="Proteomes" id="UP000054537">
    <property type="component" value="Unassembled WGS sequence"/>
</dbReference>
<dbReference type="InterPro" id="IPR047057">
    <property type="entry name" value="MerR_fam"/>
</dbReference>
<evidence type="ECO:0000313" key="3">
    <source>
        <dbReference type="EMBL" id="KHD74807.1"/>
    </source>
</evidence>